<feature type="transmembrane region" description="Helical" evidence="8">
    <location>
        <begin position="204"/>
        <end position="232"/>
    </location>
</feature>
<name>A0A1I2IT19_9ACTN</name>
<reference evidence="10 11" key="1">
    <citation type="submission" date="2016-10" db="EMBL/GenBank/DDBJ databases">
        <authorList>
            <person name="de Groot N.N."/>
        </authorList>
    </citation>
    <scope>NUCLEOTIDE SEQUENCE [LARGE SCALE GENOMIC DNA]</scope>
    <source>
        <strain evidence="10 11">DSM 43019</strain>
    </source>
</reference>
<keyword evidence="5 8" id="KW-0812">Transmembrane</keyword>
<keyword evidence="4 10" id="KW-0808">Transferase</keyword>
<dbReference type="PANTHER" id="PTHR33908">
    <property type="entry name" value="MANNOSYLTRANSFERASE YKCB-RELATED"/>
    <property type="match status" value="1"/>
</dbReference>
<keyword evidence="6 8" id="KW-1133">Transmembrane helix</keyword>
<sequence>MDRIRASDRLLSTGVHQRFNVVTYKRPVTATVDLPSSVAPPAARPHRRLRTDRLHWLGPALLAAAVTGYQLQKPQLWRDELATLSAAGRSAADLSRLAESIDAVLVPYYWVLHFWMAVAGDSPRALRLPSVLAVVATAALLTVLGSRLFTVRAGVFAGLLFAVLPAVTRYGQEARPYALAALAATAATLMLVEALRHGGRWRWVLYALAVLALGGLHLVALTLLTGHAAVVVHQAVRTRSWRPFPPAALAVTVACAALVPLALNGRAQLTTQLGAKPHPPTPEGVLHLLEQISLSTSIGGLLLGLCLLGVADRRARTGALTIVLPLAAMVTISTVSPIWHPRYLFFLLPLICLLAGVAAARTPWPIGLALVLVVGLLGLPDQRFFRGSHEKRTAELVDYRGAARIIAHERQAGDAIVYKRDGWQFADIAIEYYLGPAVPRDALAAQSRNTAGGYWTPERTDAAAALAGDTRVWAVVPDNVTTGAPNTLPQPALTALQRDFTLSRTWRVSGFQIHLFVRR</sequence>
<dbReference type="InterPro" id="IPR050297">
    <property type="entry name" value="LipidA_mod_glycosyltrf_83"/>
</dbReference>
<feature type="domain" description="Glycosyltransferase RgtA/B/C/D-like" evidence="9">
    <location>
        <begin position="109"/>
        <end position="260"/>
    </location>
</feature>
<dbReference type="EMBL" id="FONV01000010">
    <property type="protein sequence ID" value="SFF45429.1"/>
    <property type="molecule type" value="Genomic_DNA"/>
</dbReference>
<feature type="transmembrane region" description="Helical" evidence="8">
    <location>
        <begin position="292"/>
        <end position="311"/>
    </location>
</feature>
<evidence type="ECO:0000259" key="9">
    <source>
        <dbReference type="Pfam" id="PF13231"/>
    </source>
</evidence>
<evidence type="ECO:0000256" key="3">
    <source>
        <dbReference type="ARBA" id="ARBA00022676"/>
    </source>
</evidence>
<dbReference type="AlphaFoldDB" id="A0A1I2IT19"/>
<dbReference type="GO" id="GO:0010041">
    <property type="term" value="P:response to iron(III) ion"/>
    <property type="evidence" value="ECO:0007669"/>
    <property type="project" value="TreeGrafter"/>
</dbReference>
<keyword evidence="11" id="KW-1185">Reference proteome</keyword>
<comment type="subcellular location">
    <subcellularLocation>
        <location evidence="1">Cell membrane</location>
        <topology evidence="1">Multi-pass membrane protein</topology>
    </subcellularLocation>
</comment>
<proteinExistence type="predicted"/>
<dbReference type="STRING" id="35752.SAMN05421541_110454"/>
<dbReference type="GO" id="GO:0016763">
    <property type="term" value="F:pentosyltransferase activity"/>
    <property type="evidence" value="ECO:0007669"/>
    <property type="project" value="TreeGrafter"/>
</dbReference>
<evidence type="ECO:0000313" key="11">
    <source>
        <dbReference type="Proteomes" id="UP000199645"/>
    </source>
</evidence>
<evidence type="ECO:0000256" key="4">
    <source>
        <dbReference type="ARBA" id="ARBA00022679"/>
    </source>
</evidence>
<evidence type="ECO:0000256" key="7">
    <source>
        <dbReference type="ARBA" id="ARBA00023136"/>
    </source>
</evidence>
<feature type="transmembrane region" description="Helical" evidence="8">
    <location>
        <begin position="244"/>
        <end position="263"/>
    </location>
</feature>
<evidence type="ECO:0000256" key="2">
    <source>
        <dbReference type="ARBA" id="ARBA00022475"/>
    </source>
</evidence>
<keyword evidence="2" id="KW-1003">Cell membrane</keyword>
<feature type="transmembrane region" description="Helical" evidence="8">
    <location>
        <begin position="318"/>
        <end position="340"/>
    </location>
</feature>
<feature type="transmembrane region" description="Helical" evidence="8">
    <location>
        <begin position="125"/>
        <end position="143"/>
    </location>
</feature>
<evidence type="ECO:0000256" key="6">
    <source>
        <dbReference type="ARBA" id="ARBA00022989"/>
    </source>
</evidence>
<keyword evidence="7 8" id="KW-0472">Membrane</keyword>
<dbReference type="PANTHER" id="PTHR33908:SF3">
    <property type="entry name" value="UNDECAPRENYL PHOSPHATE-ALPHA-4-AMINO-4-DEOXY-L-ARABINOSE ARABINOSYL TRANSFERASE"/>
    <property type="match status" value="1"/>
</dbReference>
<protein>
    <submittedName>
        <fullName evidence="10">Mannosyltransferase</fullName>
    </submittedName>
</protein>
<dbReference type="Proteomes" id="UP000199645">
    <property type="component" value="Unassembled WGS sequence"/>
</dbReference>
<dbReference type="GO" id="GO:0005886">
    <property type="term" value="C:plasma membrane"/>
    <property type="evidence" value="ECO:0007669"/>
    <property type="project" value="UniProtKB-SubCell"/>
</dbReference>
<dbReference type="Pfam" id="PF13231">
    <property type="entry name" value="PMT_2"/>
    <property type="match status" value="1"/>
</dbReference>
<keyword evidence="3 10" id="KW-0328">Glycosyltransferase</keyword>
<evidence type="ECO:0000313" key="10">
    <source>
        <dbReference type="EMBL" id="SFF45429.1"/>
    </source>
</evidence>
<organism evidence="10 11">
    <name type="scientific">Actinoplanes philippinensis</name>
    <dbReference type="NCBI Taxonomy" id="35752"/>
    <lineage>
        <taxon>Bacteria</taxon>
        <taxon>Bacillati</taxon>
        <taxon>Actinomycetota</taxon>
        <taxon>Actinomycetes</taxon>
        <taxon>Micromonosporales</taxon>
        <taxon>Micromonosporaceae</taxon>
        <taxon>Actinoplanes</taxon>
    </lineage>
</organism>
<gene>
    <name evidence="10" type="ORF">SAMN05421541_110454</name>
</gene>
<feature type="transmembrane region" description="Helical" evidence="8">
    <location>
        <begin position="346"/>
        <end position="379"/>
    </location>
</feature>
<feature type="transmembrane region" description="Helical" evidence="8">
    <location>
        <begin position="174"/>
        <end position="192"/>
    </location>
</feature>
<evidence type="ECO:0000256" key="1">
    <source>
        <dbReference type="ARBA" id="ARBA00004651"/>
    </source>
</evidence>
<feature type="transmembrane region" description="Helical" evidence="8">
    <location>
        <begin position="149"/>
        <end position="167"/>
    </location>
</feature>
<evidence type="ECO:0000256" key="8">
    <source>
        <dbReference type="SAM" id="Phobius"/>
    </source>
</evidence>
<dbReference type="GO" id="GO:0009103">
    <property type="term" value="P:lipopolysaccharide biosynthetic process"/>
    <property type="evidence" value="ECO:0007669"/>
    <property type="project" value="UniProtKB-ARBA"/>
</dbReference>
<dbReference type="InterPro" id="IPR038731">
    <property type="entry name" value="RgtA/B/C-like"/>
</dbReference>
<accession>A0A1I2IT19</accession>
<evidence type="ECO:0000256" key="5">
    <source>
        <dbReference type="ARBA" id="ARBA00022692"/>
    </source>
</evidence>